<evidence type="ECO:0000256" key="6">
    <source>
        <dbReference type="ARBA" id="ARBA00034311"/>
    </source>
</evidence>
<feature type="signal peptide" evidence="8">
    <location>
        <begin position="1"/>
        <end position="19"/>
    </location>
</feature>
<proteinExistence type="inferred from homology"/>
<feature type="chain" id="PRO_5002482488" description="Chitin-binding type-4 domain-containing protein" evidence="8">
    <location>
        <begin position="20"/>
        <end position="291"/>
    </location>
</feature>
<keyword evidence="8" id="KW-0732">Signal</keyword>
<dbReference type="Pfam" id="PF03067">
    <property type="entry name" value="LPMO_10"/>
    <property type="match status" value="1"/>
</dbReference>
<dbReference type="InterPro" id="IPR052282">
    <property type="entry name" value="Starch-active_LPMO"/>
</dbReference>
<evidence type="ECO:0000256" key="1">
    <source>
        <dbReference type="ARBA" id="ARBA00001973"/>
    </source>
</evidence>
<dbReference type="Gene3D" id="2.70.50.70">
    <property type="match status" value="1"/>
</dbReference>
<feature type="region of interest" description="Disordered" evidence="7">
    <location>
        <begin position="193"/>
        <end position="212"/>
    </location>
</feature>
<protein>
    <recommendedName>
        <fullName evidence="9">Chitin-binding type-4 domain-containing protein</fullName>
    </recommendedName>
</protein>
<keyword evidence="4" id="KW-1015">Disulfide bond</keyword>
<gene>
    <name evidence="10" type="ORF">TD95_004512</name>
</gene>
<name>A0A0F4ZI14_9PEZI</name>
<dbReference type="OrthoDB" id="120613at2759"/>
<dbReference type="Proteomes" id="UP000033483">
    <property type="component" value="Unassembled WGS sequence"/>
</dbReference>
<evidence type="ECO:0000256" key="7">
    <source>
        <dbReference type="SAM" id="MobiDB-lite"/>
    </source>
</evidence>
<organism evidence="10 11">
    <name type="scientific">Thielaviopsis punctulata</name>
    <dbReference type="NCBI Taxonomy" id="72032"/>
    <lineage>
        <taxon>Eukaryota</taxon>
        <taxon>Fungi</taxon>
        <taxon>Dikarya</taxon>
        <taxon>Ascomycota</taxon>
        <taxon>Pezizomycotina</taxon>
        <taxon>Sordariomycetes</taxon>
        <taxon>Hypocreomycetidae</taxon>
        <taxon>Microascales</taxon>
        <taxon>Ceratocystidaceae</taxon>
        <taxon>Thielaviopsis</taxon>
    </lineage>
</organism>
<evidence type="ECO:0000313" key="11">
    <source>
        <dbReference type="Proteomes" id="UP000033483"/>
    </source>
</evidence>
<evidence type="ECO:0000256" key="5">
    <source>
        <dbReference type="ARBA" id="ARBA00023180"/>
    </source>
</evidence>
<evidence type="ECO:0000259" key="9">
    <source>
        <dbReference type="Pfam" id="PF03067"/>
    </source>
</evidence>
<keyword evidence="3" id="KW-0186">Copper</keyword>
<reference evidence="10 11" key="1">
    <citation type="submission" date="2015-03" db="EMBL/GenBank/DDBJ databases">
        <authorList>
            <person name="Radwan O."/>
            <person name="Al-Naeli F.A."/>
            <person name="Rendon G.A."/>
            <person name="Fields C."/>
        </authorList>
    </citation>
    <scope>NUCLEOTIDE SEQUENCE [LARGE SCALE GENOMIC DNA]</scope>
    <source>
        <strain evidence="10">CR-DP1</strain>
    </source>
</reference>
<accession>A0A0F4ZI14</accession>
<evidence type="ECO:0000256" key="4">
    <source>
        <dbReference type="ARBA" id="ARBA00023157"/>
    </source>
</evidence>
<dbReference type="InterPro" id="IPR004302">
    <property type="entry name" value="Cellulose/chitin-bd_N"/>
</dbReference>
<dbReference type="PANTHER" id="PTHR36575">
    <property type="entry name" value="BINDING PROTEIN, PUTATIVE (AFU_ORTHOLOGUE AFUA_1G14430)-RELATED"/>
    <property type="match status" value="1"/>
</dbReference>
<dbReference type="EMBL" id="LAEV01000701">
    <property type="protein sequence ID" value="KKA29756.1"/>
    <property type="molecule type" value="Genomic_DNA"/>
</dbReference>
<dbReference type="PANTHER" id="PTHR36575:SF2">
    <property type="entry name" value="CHITIN-BINDING TYPE-4 DOMAIN-CONTAINING PROTEIN-RELATED"/>
    <property type="match status" value="1"/>
</dbReference>
<feature type="region of interest" description="Disordered" evidence="7">
    <location>
        <begin position="253"/>
        <end position="291"/>
    </location>
</feature>
<evidence type="ECO:0000256" key="2">
    <source>
        <dbReference type="ARBA" id="ARBA00022723"/>
    </source>
</evidence>
<feature type="compositionally biased region" description="Low complexity" evidence="7">
    <location>
        <begin position="253"/>
        <end position="273"/>
    </location>
</feature>
<feature type="domain" description="Chitin-binding type-4" evidence="9">
    <location>
        <begin position="18"/>
        <end position="185"/>
    </location>
</feature>
<evidence type="ECO:0000256" key="3">
    <source>
        <dbReference type="ARBA" id="ARBA00023008"/>
    </source>
</evidence>
<keyword evidence="5" id="KW-0325">Glycoprotein</keyword>
<keyword evidence="11" id="KW-1185">Reference proteome</keyword>
<dbReference type="GO" id="GO:0046872">
    <property type="term" value="F:metal ion binding"/>
    <property type="evidence" value="ECO:0007669"/>
    <property type="project" value="UniProtKB-KW"/>
</dbReference>
<comment type="caution">
    <text evidence="10">The sequence shown here is derived from an EMBL/GenBank/DDBJ whole genome shotgun (WGS) entry which is preliminary data.</text>
</comment>
<dbReference type="AlphaFoldDB" id="A0A0F4ZI14"/>
<evidence type="ECO:0000256" key="8">
    <source>
        <dbReference type="SAM" id="SignalP"/>
    </source>
</evidence>
<comment type="similarity">
    <text evidence="6">Belongs to the polysaccharide monooxygenase AA13 family.</text>
</comment>
<comment type="cofactor">
    <cofactor evidence="1">
        <name>Cu(2+)</name>
        <dbReference type="ChEBI" id="CHEBI:29036"/>
    </cofactor>
</comment>
<sequence length="291" mass="29410">MQSSLVSLLALAASAYAHGRVTSPAPRDIGPAFEKACGSAMFNQMEADPNGNIEGMLQNKAANFNPSVCHLELCKAYQFADNTANVHSFQPGEKVDFKVVIAAPHTGVANVSVVDTTSNSAIGQPLISFTNYASTKTGVAANNTDFSVTMPSDLPSTCSTAGNCVLQWYWFSQEAMQTYISCVDFTTGSGSNSTVGSGSDSGTGSSSSSGPTTLVTATAPAATSAVATSAAATSAAATSAAVTSAGGDDYATAPAATSAATSAPASSAPTSSCSRRRRAIRNSGRMYKTGN</sequence>
<evidence type="ECO:0000313" key="10">
    <source>
        <dbReference type="EMBL" id="KKA29756.1"/>
    </source>
</evidence>
<keyword evidence="2" id="KW-0479">Metal-binding</keyword>